<reference evidence="5" key="1">
    <citation type="submission" date="2020-05" db="EMBL/GenBank/DDBJ databases">
        <authorList>
            <person name="Chiriac C."/>
            <person name="Salcher M."/>
            <person name="Ghai R."/>
            <person name="Kavagutti S V."/>
        </authorList>
    </citation>
    <scope>NUCLEOTIDE SEQUENCE</scope>
</reference>
<dbReference type="EMBL" id="CAEZYF010000013">
    <property type="protein sequence ID" value="CAB4730534.1"/>
    <property type="molecule type" value="Genomic_DNA"/>
</dbReference>
<keyword evidence="1" id="KW-1133">Transmembrane helix</keyword>
<evidence type="ECO:0000313" key="7">
    <source>
        <dbReference type="EMBL" id="CAB4942983.1"/>
    </source>
</evidence>
<dbReference type="EMBL" id="CAESGF010000013">
    <property type="protein sequence ID" value="CAB4364407.1"/>
    <property type="molecule type" value="Genomic_DNA"/>
</dbReference>
<organism evidence="5">
    <name type="scientific">freshwater metagenome</name>
    <dbReference type="NCBI Taxonomy" id="449393"/>
    <lineage>
        <taxon>unclassified sequences</taxon>
        <taxon>metagenomes</taxon>
        <taxon>ecological metagenomes</taxon>
    </lineage>
</organism>
<evidence type="ECO:0000259" key="2">
    <source>
        <dbReference type="Pfam" id="PF09992"/>
    </source>
</evidence>
<evidence type="ECO:0000313" key="5">
    <source>
        <dbReference type="EMBL" id="CAB4801430.1"/>
    </source>
</evidence>
<dbReference type="EMBL" id="CAFAAV010000006">
    <property type="protein sequence ID" value="CAB4801430.1"/>
    <property type="molecule type" value="Genomic_DNA"/>
</dbReference>
<evidence type="ECO:0000313" key="3">
    <source>
        <dbReference type="EMBL" id="CAB4364407.1"/>
    </source>
</evidence>
<proteinExistence type="predicted"/>
<keyword evidence="1" id="KW-0472">Membrane</keyword>
<sequence length="425" mass="45370">MLIALALGAASAWFIGRTAGPGGVFTTALGSAALTWAITRHRAPGPRRMMWTAVYSILALTLLWTTISIVSYARDSDGEPVSQVIGEWGRNHRLGTVVDQMEAIAYSNSPAKSPAKQLTLDPTLTSATGDTAAPTTTNAAIPAPAPIVPVLSPALPGEGQWAPIAKAGGYDAVWATSMRPLAEFGGVVASMAVIDQTYLRVGLFNGSEVPGGSWTRGKRIPTELYPALVAAFNGGFRFDHIKGGYVTEGRTVRALRSADATIAIGKDGKVVFGALGRDIAKDGPWVSLRQNLILIVDNSESQVRAGVTLGVWWGADYGRQVYVPRSALCQLADGRLAYAYVSEVDAEQLAQSLIHMGCTKAMQLDINGDWPALFTFDHPLDGSVLPHLLDDRMHTPLHRYLNGSKKEFFALFDSTLVPNPSVLDA</sequence>
<evidence type="ECO:0000256" key="1">
    <source>
        <dbReference type="SAM" id="Phobius"/>
    </source>
</evidence>
<name>A0A6J6XW29_9ZZZZ</name>
<accession>A0A6J6XW29</accession>
<dbReference type="EMBL" id="CAFBOL010000031">
    <property type="protein sequence ID" value="CAB4989267.1"/>
    <property type="molecule type" value="Genomic_DNA"/>
</dbReference>
<dbReference type="InterPro" id="IPR018711">
    <property type="entry name" value="NAGPA"/>
</dbReference>
<dbReference type="AlphaFoldDB" id="A0A6J6XW29"/>
<feature type="transmembrane region" description="Helical" evidence="1">
    <location>
        <begin position="22"/>
        <end position="39"/>
    </location>
</feature>
<dbReference type="Pfam" id="PF09992">
    <property type="entry name" value="NAGPA"/>
    <property type="match status" value="1"/>
</dbReference>
<evidence type="ECO:0000313" key="4">
    <source>
        <dbReference type="EMBL" id="CAB4730534.1"/>
    </source>
</evidence>
<dbReference type="EMBL" id="CAFBIY010000060">
    <property type="protein sequence ID" value="CAB4850630.1"/>
    <property type="molecule type" value="Genomic_DNA"/>
</dbReference>
<dbReference type="EMBL" id="CAFBMT010000014">
    <property type="protein sequence ID" value="CAB4942983.1"/>
    <property type="molecule type" value="Genomic_DNA"/>
</dbReference>
<gene>
    <name evidence="4" type="ORF">UFOPK2656_02080</name>
    <name evidence="5" type="ORF">UFOPK3099_00144</name>
    <name evidence="6" type="ORF">UFOPK3267_01258</name>
    <name evidence="7" type="ORF">UFOPK3651_02323</name>
    <name evidence="8" type="ORF">UFOPK3931_01370</name>
    <name evidence="3" type="ORF">UFOPK4189_02168</name>
</gene>
<evidence type="ECO:0000313" key="6">
    <source>
        <dbReference type="EMBL" id="CAB4850630.1"/>
    </source>
</evidence>
<feature type="domain" description="Phosphodiester glycosidase" evidence="2">
    <location>
        <begin position="228"/>
        <end position="365"/>
    </location>
</feature>
<feature type="transmembrane region" description="Helical" evidence="1">
    <location>
        <begin position="51"/>
        <end position="73"/>
    </location>
</feature>
<keyword evidence="1" id="KW-0812">Transmembrane</keyword>
<protein>
    <submittedName>
        <fullName evidence="5">Unannotated protein</fullName>
    </submittedName>
</protein>
<evidence type="ECO:0000313" key="8">
    <source>
        <dbReference type="EMBL" id="CAB4989267.1"/>
    </source>
</evidence>